<dbReference type="Proteomes" id="UP000056502">
    <property type="component" value="Chromosome I"/>
</dbReference>
<dbReference type="AlphaFoldDB" id="A0A0M3TKS6"/>
<dbReference type="EMBL" id="CP012603">
    <property type="protein sequence ID" value="ALE37875.1"/>
    <property type="molecule type" value="Genomic_DNA"/>
</dbReference>
<proteinExistence type="predicted"/>
<name>A0A0M3TKS6_LEPIR</name>
<dbReference type="AntiFam" id="ANF00053">
    <property type="entry name" value="Translation of DNA repeat"/>
</dbReference>
<reference evidence="1 2" key="1">
    <citation type="journal article" date="2015" name="Genome Announc.">
        <title>Whole-Genome Sequence of Leptospira interrogans Serovar Hardjo Subtype Hardjoprajitno Strain Norma, Isolated from Cattle in a Leptospirosis Outbreak in Brazil.</title>
        <authorList>
            <person name="Cosate M.R."/>
            <person name="Soares S.C."/>
            <person name="Mendes T.A."/>
            <person name="Raittz R.T."/>
            <person name="Moreira E.C."/>
            <person name="Leite R."/>
            <person name="Fernandes G.R."/>
            <person name="Haddad J.P."/>
            <person name="Ortega J.M."/>
        </authorList>
    </citation>
    <scope>NUCLEOTIDE SEQUENCE [LARGE SCALE GENOMIC DNA]</scope>
    <source>
        <strain evidence="1 2">Norma</strain>
    </source>
</reference>
<organism evidence="1">
    <name type="scientific">Leptospira interrogans serovar Hardjo str. Norma</name>
    <dbReference type="NCBI Taxonomy" id="1279460"/>
    <lineage>
        <taxon>Bacteria</taxon>
        <taxon>Pseudomonadati</taxon>
        <taxon>Spirochaetota</taxon>
        <taxon>Spirochaetia</taxon>
        <taxon>Leptospirales</taxon>
        <taxon>Leptospiraceae</taxon>
        <taxon>Leptospira</taxon>
    </lineage>
</organism>
<protein>
    <submittedName>
        <fullName evidence="1">Uncharacterized protein</fullName>
    </submittedName>
</protein>
<evidence type="ECO:0000313" key="2">
    <source>
        <dbReference type="Proteomes" id="UP000056502"/>
    </source>
</evidence>
<gene>
    <name evidence="1" type="ORF">G436_0656</name>
</gene>
<accession>A0A0M3TKS6</accession>
<evidence type="ECO:0000313" key="1">
    <source>
        <dbReference type="EMBL" id="ALE37875.1"/>
    </source>
</evidence>
<sequence length="38" mass="4529">MKNSIEMINKTVSSDRFIKQKQDGESIFQKFYSSQEKK</sequence>
<dbReference type="PATRIC" id="fig|1279460.3.peg.664"/>